<reference evidence="3" key="1">
    <citation type="journal article" date="2019" name="Int. J. Syst. Evol. Microbiol.">
        <title>The Global Catalogue of Microorganisms (GCM) 10K type strain sequencing project: providing services to taxonomists for standard genome sequencing and annotation.</title>
        <authorList>
            <consortium name="The Broad Institute Genomics Platform"/>
            <consortium name="The Broad Institute Genome Sequencing Center for Infectious Disease"/>
            <person name="Wu L."/>
            <person name="Ma J."/>
        </authorList>
    </citation>
    <scope>NUCLEOTIDE SEQUENCE [LARGE SCALE GENOMIC DNA]</scope>
    <source>
        <strain evidence="3">NBRC 106396</strain>
    </source>
</reference>
<name>A0ABW2NKG4_9BACL</name>
<dbReference type="InterPro" id="IPR035895">
    <property type="entry name" value="HPr-like_sf"/>
</dbReference>
<protein>
    <submittedName>
        <fullName evidence="2">HPr family phosphocarrier protein</fullName>
    </submittedName>
</protein>
<dbReference type="Pfam" id="PF00381">
    <property type="entry name" value="PTS-HPr"/>
    <property type="match status" value="1"/>
</dbReference>
<gene>
    <name evidence="2" type="ORF">ACFQPF_05660</name>
</gene>
<evidence type="ECO:0000313" key="3">
    <source>
        <dbReference type="Proteomes" id="UP001596549"/>
    </source>
</evidence>
<dbReference type="InterPro" id="IPR000032">
    <property type="entry name" value="HPr-like"/>
</dbReference>
<dbReference type="EMBL" id="JBHTCP010000011">
    <property type="protein sequence ID" value="MFC7371155.1"/>
    <property type="molecule type" value="Genomic_DNA"/>
</dbReference>
<dbReference type="RefSeq" id="WP_379747451.1">
    <property type="nucleotide sequence ID" value="NZ_JBHTCP010000011.1"/>
</dbReference>
<comment type="caution">
    <text evidence="2">The sequence shown here is derived from an EMBL/GenBank/DDBJ whole genome shotgun (WGS) entry which is preliminary data.</text>
</comment>
<organism evidence="2 3">
    <name type="scientific">Fictibacillus iocasae</name>
    <dbReference type="NCBI Taxonomy" id="2715437"/>
    <lineage>
        <taxon>Bacteria</taxon>
        <taxon>Bacillati</taxon>
        <taxon>Bacillota</taxon>
        <taxon>Bacilli</taxon>
        <taxon>Bacillales</taxon>
        <taxon>Fictibacillaceae</taxon>
        <taxon>Fictibacillus</taxon>
    </lineage>
</organism>
<dbReference type="Gene3D" id="3.30.1340.10">
    <property type="entry name" value="HPr-like"/>
    <property type="match status" value="1"/>
</dbReference>
<accession>A0ABW2NKG4</accession>
<proteinExistence type="predicted"/>
<sequence length="85" mass="9460">MKNISSRTYSANDRITVAKAVSLMKTAHKYKSKVFISKEGMTLPAQHLASLVSFFLTLKKGESFLVIAEGSDADAFLDRLQHQLQ</sequence>
<evidence type="ECO:0000259" key="1">
    <source>
        <dbReference type="Pfam" id="PF00381"/>
    </source>
</evidence>
<dbReference type="Proteomes" id="UP001596549">
    <property type="component" value="Unassembled WGS sequence"/>
</dbReference>
<feature type="domain" description="HPr" evidence="1">
    <location>
        <begin position="20"/>
        <end position="83"/>
    </location>
</feature>
<keyword evidence="3" id="KW-1185">Reference proteome</keyword>
<dbReference type="SUPFAM" id="SSF55594">
    <property type="entry name" value="HPr-like"/>
    <property type="match status" value="1"/>
</dbReference>
<evidence type="ECO:0000313" key="2">
    <source>
        <dbReference type="EMBL" id="MFC7371155.1"/>
    </source>
</evidence>